<keyword evidence="15" id="KW-0676">Redox-active center</keyword>
<dbReference type="GO" id="GO:0016972">
    <property type="term" value="F:thiol oxidase activity"/>
    <property type="evidence" value="ECO:0007669"/>
    <property type="project" value="InterPro"/>
</dbReference>
<gene>
    <name evidence="20" type="ORF">BJ508DRAFT_369626</name>
</gene>
<keyword evidence="6" id="KW-0285">Flavoprotein</keyword>
<proteinExistence type="inferred from homology"/>
<evidence type="ECO:0000256" key="12">
    <source>
        <dbReference type="ARBA" id="ARBA00023136"/>
    </source>
</evidence>
<evidence type="ECO:0000256" key="13">
    <source>
        <dbReference type="ARBA" id="ARBA00023157"/>
    </source>
</evidence>
<evidence type="ECO:0000256" key="14">
    <source>
        <dbReference type="ARBA" id="ARBA00023180"/>
    </source>
</evidence>
<dbReference type="GO" id="GO:0034975">
    <property type="term" value="P:protein folding in endoplasmic reticulum"/>
    <property type="evidence" value="ECO:0007669"/>
    <property type="project" value="InterPro"/>
</dbReference>
<keyword evidence="11" id="KW-0560">Oxidoreductase</keyword>
<evidence type="ECO:0000256" key="2">
    <source>
        <dbReference type="ARBA" id="ARBA00004367"/>
    </source>
</evidence>
<feature type="binding site" evidence="17">
    <location>
        <position position="252"/>
    </location>
    <ligand>
        <name>FAD</name>
        <dbReference type="ChEBI" id="CHEBI:57692"/>
    </ligand>
</feature>
<feature type="binding site" evidence="17">
    <location>
        <position position="207"/>
    </location>
    <ligand>
        <name>FAD</name>
        <dbReference type="ChEBI" id="CHEBI:57692"/>
    </ligand>
</feature>
<dbReference type="EMBL" id="ML119674">
    <property type="protein sequence ID" value="RPA82061.1"/>
    <property type="molecule type" value="Genomic_DNA"/>
</dbReference>
<evidence type="ECO:0000256" key="19">
    <source>
        <dbReference type="SAM" id="SignalP"/>
    </source>
</evidence>
<dbReference type="Proteomes" id="UP000275078">
    <property type="component" value="Unassembled WGS sequence"/>
</dbReference>
<comment type="cofactor">
    <cofactor evidence="1 17">
        <name>FAD</name>
        <dbReference type="ChEBI" id="CHEBI:57692"/>
    </cofactor>
</comment>
<feature type="binding site" evidence="17">
    <location>
        <position position="284"/>
    </location>
    <ligand>
        <name>FAD</name>
        <dbReference type="ChEBI" id="CHEBI:57692"/>
    </ligand>
</feature>
<keyword evidence="9 17" id="KW-0274">FAD</keyword>
<keyword evidence="14" id="KW-0325">Glycoprotein</keyword>
<comment type="similarity">
    <text evidence="3">Belongs to the EROs family.</text>
</comment>
<feature type="signal peptide" evidence="19">
    <location>
        <begin position="1"/>
        <end position="21"/>
    </location>
</feature>
<protein>
    <submittedName>
        <fullName evidence="20">Endoplasmic oxidoreductin</fullName>
    </submittedName>
</protein>
<keyword evidence="7 19" id="KW-0732">Signal</keyword>
<accession>A0A3N4ICV5</accession>
<sequence>MRYSASSTLTPIIATIACAAAASTTKGTSENANLDKVKSTGFQHNSTACVFGYTGRISDACATYSTIDEINSYLAPTLNDLTEKLDYFAYYRLNLYDKECPFWEDNDALCGNRACAVETIDDEDSIPSAWRASALGTLQGPRAVHPSEGHFTISDPSPLDGQLGSDTDESCVMEYDTEGCDEHEYCIPEDESSGEYVSLVANPESFTGYTGPSAHHVWSAIYDENCFPSTSAKGEVSANACLEKRVFQKIISGMHASISAHICYHYLDQQSGIWAPNLSCFLSRFSGHPERIQNIYFNYALLLRAVSKLAPHLKTYSFCEADPTQDGVTKSRILDFARKAGRHAKVFDETLMFQPSQLGIELKEEFKHKFRNISRIMDCVGCDRCRLWGKIQTQGYGTALKVLFEFDDEDSEPEIVLRRTELVALFNTLARLSDSLQAVKEFAAMAQGSDWDKEDPGTMQTVIADTTEEEKDNSVEYVEWEILAGNGESEAESVQDLDNESMLLPGDFWETEN</sequence>
<evidence type="ECO:0000256" key="7">
    <source>
        <dbReference type="ARBA" id="ARBA00022729"/>
    </source>
</evidence>
<dbReference type="Pfam" id="PF04137">
    <property type="entry name" value="ERO1"/>
    <property type="match status" value="1"/>
</dbReference>
<name>A0A3N4ICV5_ASCIM</name>
<dbReference type="PROSITE" id="PS51257">
    <property type="entry name" value="PROKAR_LIPOPROTEIN"/>
    <property type="match status" value="1"/>
</dbReference>
<dbReference type="SUPFAM" id="SSF110019">
    <property type="entry name" value="ERO1-like"/>
    <property type="match status" value="1"/>
</dbReference>
<keyword evidence="13 18" id="KW-1015">Disulfide bond</keyword>
<feature type="active site" description="Nucleophile" evidence="16">
    <location>
        <position position="382"/>
    </location>
</feature>
<evidence type="ECO:0000256" key="1">
    <source>
        <dbReference type="ARBA" id="ARBA00001974"/>
    </source>
</evidence>
<evidence type="ECO:0000256" key="3">
    <source>
        <dbReference type="ARBA" id="ARBA00008277"/>
    </source>
</evidence>
<reference evidence="20 21" key="1">
    <citation type="journal article" date="2018" name="Nat. Ecol. Evol.">
        <title>Pezizomycetes genomes reveal the molecular basis of ectomycorrhizal truffle lifestyle.</title>
        <authorList>
            <person name="Murat C."/>
            <person name="Payen T."/>
            <person name="Noel B."/>
            <person name="Kuo A."/>
            <person name="Morin E."/>
            <person name="Chen J."/>
            <person name="Kohler A."/>
            <person name="Krizsan K."/>
            <person name="Balestrini R."/>
            <person name="Da Silva C."/>
            <person name="Montanini B."/>
            <person name="Hainaut M."/>
            <person name="Levati E."/>
            <person name="Barry K.W."/>
            <person name="Belfiori B."/>
            <person name="Cichocki N."/>
            <person name="Clum A."/>
            <person name="Dockter R.B."/>
            <person name="Fauchery L."/>
            <person name="Guy J."/>
            <person name="Iotti M."/>
            <person name="Le Tacon F."/>
            <person name="Lindquist E.A."/>
            <person name="Lipzen A."/>
            <person name="Malagnac F."/>
            <person name="Mello A."/>
            <person name="Molinier V."/>
            <person name="Miyauchi S."/>
            <person name="Poulain J."/>
            <person name="Riccioni C."/>
            <person name="Rubini A."/>
            <person name="Sitrit Y."/>
            <person name="Splivallo R."/>
            <person name="Traeger S."/>
            <person name="Wang M."/>
            <person name="Zifcakova L."/>
            <person name="Wipf D."/>
            <person name="Zambonelli A."/>
            <person name="Paolocci F."/>
            <person name="Nowrousian M."/>
            <person name="Ottonello S."/>
            <person name="Baldrian P."/>
            <person name="Spatafora J.W."/>
            <person name="Henrissat B."/>
            <person name="Nagy L.G."/>
            <person name="Aury J.M."/>
            <person name="Wincker P."/>
            <person name="Grigoriev I.V."/>
            <person name="Bonfante P."/>
            <person name="Martin F.M."/>
        </authorList>
    </citation>
    <scope>NUCLEOTIDE SEQUENCE [LARGE SCALE GENOMIC DNA]</scope>
    <source>
        <strain evidence="20 21">RN42</strain>
    </source>
</reference>
<dbReference type="PANTHER" id="PTHR12613:SF0">
    <property type="entry name" value="ERO1-LIKE PROTEIN"/>
    <property type="match status" value="1"/>
</dbReference>
<feature type="chain" id="PRO_5018323116" evidence="19">
    <location>
        <begin position="22"/>
        <end position="513"/>
    </location>
</feature>
<keyword evidence="21" id="KW-1185">Reference proteome</keyword>
<evidence type="ECO:0000313" key="20">
    <source>
        <dbReference type="EMBL" id="RPA82061.1"/>
    </source>
</evidence>
<keyword evidence="5" id="KW-0813">Transport</keyword>
<comment type="subunit">
    <text evidence="4">May function both as a monomer and a homodimer.</text>
</comment>
<feature type="binding site" evidence="17">
    <location>
        <position position="218"/>
    </location>
    <ligand>
        <name>FAD</name>
        <dbReference type="ChEBI" id="CHEBI:57692"/>
    </ligand>
</feature>
<dbReference type="PANTHER" id="PTHR12613">
    <property type="entry name" value="ERO1-RELATED"/>
    <property type="match status" value="1"/>
</dbReference>
<dbReference type="InterPro" id="IPR037192">
    <property type="entry name" value="ERO1-like_sf"/>
</dbReference>
<dbReference type="GO" id="GO:0071949">
    <property type="term" value="F:FAD binding"/>
    <property type="evidence" value="ECO:0007669"/>
    <property type="project" value="InterPro"/>
</dbReference>
<evidence type="ECO:0000256" key="9">
    <source>
        <dbReference type="ARBA" id="ARBA00022827"/>
    </source>
</evidence>
<organism evidence="20 21">
    <name type="scientific">Ascobolus immersus RN42</name>
    <dbReference type="NCBI Taxonomy" id="1160509"/>
    <lineage>
        <taxon>Eukaryota</taxon>
        <taxon>Fungi</taxon>
        <taxon>Dikarya</taxon>
        <taxon>Ascomycota</taxon>
        <taxon>Pezizomycotina</taxon>
        <taxon>Pezizomycetes</taxon>
        <taxon>Pezizales</taxon>
        <taxon>Ascobolaceae</taxon>
        <taxon>Ascobolus</taxon>
    </lineage>
</organism>
<evidence type="ECO:0000313" key="21">
    <source>
        <dbReference type="Proteomes" id="UP000275078"/>
    </source>
</evidence>
<comment type="subcellular location">
    <subcellularLocation>
        <location evidence="2">Endoplasmic reticulum membrane</location>
        <topology evidence="2">Peripheral membrane protein</topology>
        <orientation evidence="2">Lumenal side</orientation>
    </subcellularLocation>
</comment>
<evidence type="ECO:0000256" key="17">
    <source>
        <dbReference type="PIRSR" id="PIRSR017205-2"/>
    </source>
</evidence>
<keyword evidence="12" id="KW-0472">Membrane</keyword>
<feature type="active site" evidence="16">
    <location>
        <position position="385"/>
    </location>
</feature>
<evidence type="ECO:0000256" key="10">
    <source>
        <dbReference type="ARBA" id="ARBA00022982"/>
    </source>
</evidence>
<evidence type="ECO:0000256" key="5">
    <source>
        <dbReference type="ARBA" id="ARBA00022448"/>
    </source>
</evidence>
<feature type="disulfide bond" description="Redox-active" evidence="18">
    <location>
        <begin position="110"/>
        <end position="115"/>
    </location>
</feature>
<dbReference type="GO" id="GO:0015035">
    <property type="term" value="F:protein-disulfide reductase activity"/>
    <property type="evidence" value="ECO:0007669"/>
    <property type="project" value="InterPro"/>
</dbReference>
<feature type="disulfide bond" description="Redox-active" evidence="18">
    <location>
        <begin position="382"/>
        <end position="385"/>
    </location>
</feature>
<evidence type="ECO:0000256" key="4">
    <source>
        <dbReference type="ARBA" id="ARBA00011802"/>
    </source>
</evidence>
<keyword evidence="8" id="KW-0256">Endoplasmic reticulum</keyword>
<dbReference type="OrthoDB" id="269384at2759"/>
<dbReference type="PIRSF" id="PIRSF017205">
    <property type="entry name" value="ERO1"/>
    <property type="match status" value="1"/>
</dbReference>
<evidence type="ECO:0000256" key="11">
    <source>
        <dbReference type="ARBA" id="ARBA00023002"/>
    </source>
</evidence>
<dbReference type="AlphaFoldDB" id="A0A3N4ICV5"/>
<evidence type="ECO:0000256" key="8">
    <source>
        <dbReference type="ARBA" id="ARBA00022824"/>
    </source>
</evidence>
<dbReference type="GO" id="GO:0005789">
    <property type="term" value="C:endoplasmic reticulum membrane"/>
    <property type="evidence" value="ECO:0007669"/>
    <property type="project" value="UniProtKB-SubCell"/>
</dbReference>
<evidence type="ECO:0000256" key="16">
    <source>
        <dbReference type="PIRSR" id="PIRSR017205-1"/>
    </source>
</evidence>
<dbReference type="InterPro" id="IPR007266">
    <property type="entry name" value="Ero1"/>
</dbReference>
<keyword evidence="10" id="KW-0249">Electron transport</keyword>
<evidence type="ECO:0000256" key="15">
    <source>
        <dbReference type="ARBA" id="ARBA00023284"/>
    </source>
</evidence>
<evidence type="ECO:0000256" key="6">
    <source>
        <dbReference type="ARBA" id="ARBA00022630"/>
    </source>
</evidence>
<dbReference type="STRING" id="1160509.A0A3N4ICV5"/>
<evidence type="ECO:0000256" key="18">
    <source>
        <dbReference type="PIRSR" id="PIRSR017205-3"/>
    </source>
</evidence>
<feature type="binding site" evidence="17">
    <location>
        <position position="255"/>
    </location>
    <ligand>
        <name>FAD</name>
        <dbReference type="ChEBI" id="CHEBI:57692"/>
    </ligand>
</feature>